<evidence type="ECO:0000313" key="2">
    <source>
        <dbReference type="Proteomes" id="UP001165101"/>
    </source>
</evidence>
<evidence type="ECO:0000313" key="1">
    <source>
        <dbReference type="EMBL" id="GME88819.1"/>
    </source>
</evidence>
<sequence length="694" mass="79201">MDNKEYLEPGFDPKSLTVANLRSVLLDHDINYPSSAKKSELVELFKEHVTPNAAKFLADYNRLNVPNGHGIINMDTPAKSESNGKTSKKSSRVSTPASKKKRSRHENDNEDLEKSEHEINRSRELSPSREKKEEGSLKKEKKKKKDMDDDTEKSPFSSDNVFQKSSSVNSSSPSPVKAEKIIPQKRELQDEKTPKKKKQLRKKTSDIIQDVSTSTDSSPNNLKHSPIKTLNVDKYEEKLQFEDESLDFITNSIKSPKKTKSKASQIIKPENEISFSIAPPRNPQRQETPVKVNNSPKPSAKKVIQNNLSDISQSTAKSQLGPKKLLSFSDDTTVAEEITKEKEIPIEHKHVETPAPSGLVDDSEDKPSELQQELEAEAAAVTAEEEEKEKEEEEELEEEEEEEEEENDDDDEEEDILIIEEEEFIIIEKEEITSEDINKESFVSSILSALSKIFTYSLSTILIIFLISTAIFYRQLKVNVGYCGAEVNESLNLVESFQLRDNIPSIVPYVDMYEKFLEDHKPACAQCPPHAICKPYSRITCNVDYIRSTNWLGLFGLIPGQEYCVPDVWKMQRIKSMARYTLRILKDKRDKTISMDELHDLLYALRSDGISAEEFEQNWVLALEDLEQNPMVKVNYQVKEITIENKVIENYSSNTIINRRKKTKLFDQRPAPESTFAGKKDFQDSQFSSINVPF</sequence>
<dbReference type="Proteomes" id="UP001165101">
    <property type="component" value="Unassembled WGS sequence"/>
</dbReference>
<protein>
    <submittedName>
        <fullName evidence="1">Unnamed protein product</fullName>
    </submittedName>
</protein>
<reference evidence="1" key="1">
    <citation type="submission" date="2023-04" db="EMBL/GenBank/DDBJ databases">
        <title>Candida boidinii NBRC 1967.</title>
        <authorList>
            <person name="Ichikawa N."/>
            <person name="Sato H."/>
            <person name="Tonouchi N."/>
        </authorList>
    </citation>
    <scope>NUCLEOTIDE SEQUENCE</scope>
    <source>
        <strain evidence="1">NBRC 1967</strain>
    </source>
</reference>
<name>A0ACB5THK7_CANBO</name>
<proteinExistence type="predicted"/>
<accession>A0ACB5THK7</accession>
<dbReference type="EMBL" id="BSXV01000370">
    <property type="protein sequence ID" value="GME88819.1"/>
    <property type="molecule type" value="Genomic_DNA"/>
</dbReference>
<organism evidence="1 2">
    <name type="scientific">Candida boidinii</name>
    <name type="common">Yeast</name>
    <dbReference type="NCBI Taxonomy" id="5477"/>
    <lineage>
        <taxon>Eukaryota</taxon>
        <taxon>Fungi</taxon>
        <taxon>Dikarya</taxon>
        <taxon>Ascomycota</taxon>
        <taxon>Saccharomycotina</taxon>
        <taxon>Pichiomycetes</taxon>
        <taxon>Pichiales</taxon>
        <taxon>Pichiaceae</taxon>
        <taxon>Ogataea</taxon>
        <taxon>Ogataea/Candida clade</taxon>
    </lineage>
</organism>
<comment type="caution">
    <text evidence="1">The sequence shown here is derived from an EMBL/GenBank/DDBJ whole genome shotgun (WGS) entry which is preliminary data.</text>
</comment>
<gene>
    <name evidence="1" type="ORF">Cboi01_000110200</name>
</gene>
<keyword evidence="2" id="KW-1185">Reference proteome</keyword>